<reference evidence="1" key="1">
    <citation type="submission" date="2017-05" db="UniProtKB">
        <authorList>
            <consortium name="EnsemblMetazoa"/>
        </authorList>
    </citation>
    <scope>IDENTIFICATION</scope>
</reference>
<organism evidence="1">
    <name type="scientific">Amphimedon queenslandica</name>
    <name type="common">Sponge</name>
    <dbReference type="NCBI Taxonomy" id="400682"/>
    <lineage>
        <taxon>Eukaryota</taxon>
        <taxon>Metazoa</taxon>
        <taxon>Porifera</taxon>
        <taxon>Demospongiae</taxon>
        <taxon>Heteroscleromorpha</taxon>
        <taxon>Haplosclerida</taxon>
        <taxon>Niphatidae</taxon>
        <taxon>Amphimedon</taxon>
    </lineage>
</organism>
<accession>A0A1X7TVU2</accession>
<evidence type="ECO:0000313" key="1">
    <source>
        <dbReference type="EnsemblMetazoa" id="Aqu2.1.19504_001"/>
    </source>
</evidence>
<dbReference type="AlphaFoldDB" id="A0A1X7TVU2"/>
<dbReference type="InParanoid" id="A0A1X7TVU2"/>
<name>A0A1X7TVU2_AMPQE</name>
<protein>
    <submittedName>
        <fullName evidence="1">Uncharacterized protein</fullName>
    </submittedName>
</protein>
<proteinExistence type="predicted"/>
<dbReference type="EnsemblMetazoa" id="Aqu2.1.19504_001">
    <property type="protein sequence ID" value="Aqu2.1.19504_001"/>
    <property type="gene ID" value="Aqu2.1.19504"/>
</dbReference>
<sequence length="51" mass="5951">MRRSNLAKVFDKDKEIHVDTVQAAYEKLKDIIWLYGNLDDESLDDVAKKVI</sequence>